<name>A0A9Q1FS46_SYNKA</name>
<feature type="domain" description="Gasdermin pore forming" evidence="4">
    <location>
        <begin position="37"/>
        <end position="103"/>
    </location>
</feature>
<gene>
    <name evidence="5" type="ORF">SKAU_G00139440</name>
</gene>
<dbReference type="GO" id="GO:0012505">
    <property type="term" value="C:endomembrane system"/>
    <property type="evidence" value="ECO:0007669"/>
    <property type="project" value="UniProtKB-SubCell"/>
</dbReference>
<keyword evidence="6" id="KW-1185">Reference proteome</keyword>
<evidence type="ECO:0000256" key="2">
    <source>
        <dbReference type="ARBA" id="ARBA00009279"/>
    </source>
</evidence>
<evidence type="ECO:0000313" key="6">
    <source>
        <dbReference type="Proteomes" id="UP001152622"/>
    </source>
</evidence>
<dbReference type="EMBL" id="JAINUF010000004">
    <property type="protein sequence ID" value="KAJ8365113.1"/>
    <property type="molecule type" value="Genomic_DNA"/>
</dbReference>
<protein>
    <recommendedName>
        <fullName evidence="4">Gasdermin pore forming domain-containing protein</fullName>
    </recommendedName>
</protein>
<dbReference type="Pfam" id="PF04598">
    <property type="entry name" value="Gasdermin"/>
    <property type="match status" value="1"/>
</dbReference>
<comment type="caution">
    <text evidence="5">The sequence shown here is derived from an EMBL/GenBank/DDBJ whole genome shotgun (WGS) entry which is preliminary data.</text>
</comment>
<evidence type="ECO:0000313" key="5">
    <source>
        <dbReference type="EMBL" id="KAJ8365113.1"/>
    </source>
</evidence>
<proteinExistence type="inferred from homology"/>
<dbReference type="AlphaFoldDB" id="A0A9Q1FS46"/>
<evidence type="ECO:0000256" key="1">
    <source>
        <dbReference type="ARBA" id="ARBA00004308"/>
    </source>
</evidence>
<comment type="similarity">
    <text evidence="2">Belongs to the gasdermin family.</text>
</comment>
<dbReference type="InterPro" id="IPR040460">
    <property type="entry name" value="Gasdermin_pore"/>
</dbReference>
<comment type="subcellular location">
    <subcellularLocation>
        <location evidence="1">Endomembrane system</location>
    </subcellularLocation>
</comment>
<dbReference type="Proteomes" id="UP001152622">
    <property type="component" value="Chromosome 4"/>
</dbReference>
<dbReference type="OrthoDB" id="9944616at2759"/>
<accession>A0A9Q1FS46</accession>
<reference evidence="5" key="1">
    <citation type="journal article" date="2023" name="Science">
        <title>Genome structures resolve the early diversification of teleost fishes.</title>
        <authorList>
            <person name="Parey E."/>
            <person name="Louis A."/>
            <person name="Montfort J."/>
            <person name="Bouchez O."/>
            <person name="Roques C."/>
            <person name="Iampietro C."/>
            <person name="Lluch J."/>
            <person name="Castinel A."/>
            <person name="Donnadieu C."/>
            <person name="Desvignes T."/>
            <person name="Floi Bucao C."/>
            <person name="Jouanno E."/>
            <person name="Wen M."/>
            <person name="Mejri S."/>
            <person name="Dirks R."/>
            <person name="Jansen H."/>
            <person name="Henkel C."/>
            <person name="Chen W.J."/>
            <person name="Zahm M."/>
            <person name="Cabau C."/>
            <person name="Klopp C."/>
            <person name="Thompson A.W."/>
            <person name="Robinson-Rechavi M."/>
            <person name="Braasch I."/>
            <person name="Lecointre G."/>
            <person name="Bobe J."/>
            <person name="Postlethwait J.H."/>
            <person name="Berthelot C."/>
            <person name="Roest Crollius H."/>
            <person name="Guiguen Y."/>
        </authorList>
    </citation>
    <scope>NUCLEOTIDE SEQUENCE</scope>
    <source>
        <strain evidence="5">WJC10195</strain>
    </source>
</reference>
<organism evidence="5 6">
    <name type="scientific">Synaphobranchus kaupii</name>
    <name type="common">Kaup's arrowtooth eel</name>
    <dbReference type="NCBI Taxonomy" id="118154"/>
    <lineage>
        <taxon>Eukaryota</taxon>
        <taxon>Metazoa</taxon>
        <taxon>Chordata</taxon>
        <taxon>Craniata</taxon>
        <taxon>Vertebrata</taxon>
        <taxon>Euteleostomi</taxon>
        <taxon>Actinopterygii</taxon>
        <taxon>Neopterygii</taxon>
        <taxon>Teleostei</taxon>
        <taxon>Anguilliformes</taxon>
        <taxon>Synaphobranchidae</taxon>
        <taxon>Synaphobranchus</taxon>
    </lineage>
</organism>
<sequence length="110" mass="12018">MLPGPGLGLASVLGEGGWAFSLTLSSSIGTPTGCSTMFKKLTKRILKLVDDDGELQSFASVTESRGVDMLSIVKIVKSNNWFNFKKKRYHYTGVKLQELLQGQDTVDFGE</sequence>
<keyword evidence="3" id="KW-0472">Membrane</keyword>
<evidence type="ECO:0000259" key="4">
    <source>
        <dbReference type="Pfam" id="PF04598"/>
    </source>
</evidence>
<evidence type="ECO:0000256" key="3">
    <source>
        <dbReference type="ARBA" id="ARBA00023136"/>
    </source>
</evidence>